<evidence type="ECO:0000256" key="3">
    <source>
        <dbReference type="ARBA" id="ARBA00022801"/>
    </source>
</evidence>
<dbReference type="InterPro" id="IPR044925">
    <property type="entry name" value="His-Me_finger_sf"/>
</dbReference>
<dbReference type="AlphaFoldDB" id="A0AA92TZQ6"/>
<dbReference type="InterPro" id="IPR003611">
    <property type="entry name" value="NUMOD3"/>
</dbReference>
<name>A0AA92TZQ6_9BACT</name>
<keyword evidence="2" id="KW-0255">Endonuclease</keyword>
<evidence type="ECO:0000256" key="4">
    <source>
        <dbReference type="SAM" id="MobiDB-lite"/>
    </source>
</evidence>
<dbReference type="InterPro" id="IPR036388">
    <property type="entry name" value="WH-like_DNA-bd_sf"/>
</dbReference>
<keyword evidence="1" id="KW-0540">Nuclease</keyword>
<dbReference type="SUPFAM" id="SSF54060">
    <property type="entry name" value="His-Me finger endonucleases"/>
    <property type="match status" value="1"/>
</dbReference>
<dbReference type="Pfam" id="PF07460">
    <property type="entry name" value="NUMOD3"/>
    <property type="match status" value="1"/>
</dbReference>
<feature type="domain" description="HNH nuclease" evidence="5">
    <location>
        <begin position="56"/>
        <end position="104"/>
    </location>
</feature>
<proteinExistence type="predicted"/>
<dbReference type="Proteomes" id="UP000283785">
    <property type="component" value="Unassembled WGS sequence"/>
</dbReference>
<dbReference type="RefSeq" id="WP_118063139.1">
    <property type="nucleotide sequence ID" value="NZ_QSAG01000001.1"/>
</dbReference>
<feature type="compositionally biased region" description="Polar residues" evidence="4">
    <location>
        <begin position="115"/>
        <end position="124"/>
    </location>
</feature>
<evidence type="ECO:0000313" key="7">
    <source>
        <dbReference type="Proteomes" id="UP000283785"/>
    </source>
</evidence>
<protein>
    <recommendedName>
        <fullName evidence="5">HNH nuclease domain-containing protein</fullName>
    </recommendedName>
</protein>
<dbReference type="SMART" id="SM00507">
    <property type="entry name" value="HNHc"/>
    <property type="match status" value="1"/>
</dbReference>
<gene>
    <name evidence="6" type="ORF">DWV76_00865</name>
</gene>
<comment type="caution">
    <text evidence="6">The sequence shown here is derived from an EMBL/GenBank/DDBJ whole genome shotgun (WGS) entry which is preliminary data.</text>
</comment>
<dbReference type="EMBL" id="QSAG01000001">
    <property type="protein sequence ID" value="RGW45103.1"/>
    <property type="molecule type" value="Genomic_DNA"/>
</dbReference>
<dbReference type="Pfam" id="PF13392">
    <property type="entry name" value="HNH_3"/>
    <property type="match status" value="1"/>
</dbReference>
<dbReference type="SMART" id="SM00497">
    <property type="entry name" value="IENR1"/>
    <property type="match status" value="1"/>
</dbReference>
<dbReference type="Gene3D" id="1.10.10.10">
    <property type="entry name" value="Winged helix-like DNA-binding domain superfamily/Winged helix DNA-binding domain"/>
    <property type="match status" value="1"/>
</dbReference>
<feature type="region of interest" description="Disordered" evidence="4">
    <location>
        <begin position="108"/>
        <end position="151"/>
    </location>
</feature>
<evidence type="ECO:0000256" key="2">
    <source>
        <dbReference type="ARBA" id="ARBA00022759"/>
    </source>
</evidence>
<feature type="compositionally biased region" description="Basic and acidic residues" evidence="4">
    <location>
        <begin position="128"/>
        <end position="142"/>
    </location>
</feature>
<dbReference type="Pfam" id="PF07463">
    <property type="entry name" value="NUMOD4"/>
    <property type="match status" value="1"/>
</dbReference>
<dbReference type="Gene3D" id="3.90.75.20">
    <property type="match status" value="1"/>
</dbReference>
<dbReference type="SUPFAM" id="SSF64496">
    <property type="entry name" value="DNA-binding domain of intron-encoded endonucleases"/>
    <property type="match status" value="1"/>
</dbReference>
<organism evidence="6 7">
    <name type="scientific">Segatella copri</name>
    <dbReference type="NCBI Taxonomy" id="165179"/>
    <lineage>
        <taxon>Bacteria</taxon>
        <taxon>Pseudomonadati</taxon>
        <taxon>Bacteroidota</taxon>
        <taxon>Bacteroidia</taxon>
        <taxon>Bacteroidales</taxon>
        <taxon>Prevotellaceae</taxon>
        <taxon>Segatella</taxon>
    </lineage>
</organism>
<dbReference type="InterPro" id="IPR003615">
    <property type="entry name" value="HNH_nuc"/>
</dbReference>
<dbReference type="InterPro" id="IPR010902">
    <property type="entry name" value="NUMOD4"/>
</dbReference>
<evidence type="ECO:0000259" key="5">
    <source>
        <dbReference type="SMART" id="SM00507"/>
    </source>
</evidence>
<accession>A0AA92TZQ6</accession>
<dbReference type="GO" id="GO:0004519">
    <property type="term" value="F:endonuclease activity"/>
    <property type="evidence" value="ECO:0007669"/>
    <property type="project" value="UniProtKB-KW"/>
</dbReference>
<dbReference type="InterPro" id="IPR003647">
    <property type="entry name" value="Intron_nuc_1_rpt"/>
</dbReference>
<sequence length="229" mass="26689">MTEEIWKFIKGTSLPYEVSSYGKIRRKLKNGKFSYLKFSLDKKQGYFYVRLKVGRYFKKRYVHRLIAESFIPNQENKPNIDHINTIRTDNRIENLRWVTQKENSNNPLSVKHMSVSKTGNNNHNYGKPRSEDVRRKISDGHKRGGKLKGRTGALNPHSIPVYMYDLNGVFLSSFTCAKEASIMTGIYQSGITNCCNGKCFSAGKHIWRKYKADLLRIQHDIQKNEQYLQ</sequence>
<dbReference type="GO" id="GO:0003677">
    <property type="term" value="F:DNA binding"/>
    <property type="evidence" value="ECO:0007669"/>
    <property type="project" value="InterPro"/>
</dbReference>
<evidence type="ECO:0000256" key="1">
    <source>
        <dbReference type="ARBA" id="ARBA00022722"/>
    </source>
</evidence>
<keyword evidence="3" id="KW-0378">Hydrolase</keyword>
<evidence type="ECO:0000313" key="6">
    <source>
        <dbReference type="EMBL" id="RGW45103.1"/>
    </source>
</evidence>
<reference evidence="6 7" key="1">
    <citation type="submission" date="2018-08" db="EMBL/GenBank/DDBJ databases">
        <title>A genome reference for cultivated species of the human gut microbiota.</title>
        <authorList>
            <person name="Zou Y."/>
            <person name="Xue W."/>
            <person name="Luo G."/>
        </authorList>
    </citation>
    <scope>NUCLEOTIDE SEQUENCE [LARGE SCALE GENOMIC DNA]</scope>
    <source>
        <strain evidence="6 7">AF12-50</strain>
    </source>
</reference>
<dbReference type="GO" id="GO:0016788">
    <property type="term" value="F:hydrolase activity, acting on ester bonds"/>
    <property type="evidence" value="ECO:0007669"/>
    <property type="project" value="InterPro"/>
</dbReference>